<proteinExistence type="predicted"/>
<dbReference type="EMBL" id="LBOW01000011">
    <property type="protein sequence ID" value="KKP44129.1"/>
    <property type="molecule type" value="Genomic_DNA"/>
</dbReference>
<reference evidence="1 2" key="1">
    <citation type="journal article" date="2015" name="Nature">
        <title>rRNA introns, odd ribosomes, and small enigmatic genomes across a large radiation of phyla.</title>
        <authorList>
            <person name="Brown C.T."/>
            <person name="Hug L.A."/>
            <person name="Thomas B.C."/>
            <person name="Sharon I."/>
            <person name="Castelle C.J."/>
            <person name="Singh A."/>
            <person name="Wilkins M.J."/>
            <person name="Williams K.H."/>
            <person name="Banfield J.F."/>
        </authorList>
    </citation>
    <scope>NUCLEOTIDE SEQUENCE [LARGE SCALE GENOMIC DNA]</scope>
</reference>
<dbReference type="STRING" id="1618566.UR35_C0011G0015"/>
<name>A0A0F9ZJ64_9BACT</name>
<evidence type="ECO:0000313" key="1">
    <source>
        <dbReference type="EMBL" id="KKP44129.1"/>
    </source>
</evidence>
<organism evidence="1 2">
    <name type="scientific">Candidatus Woesebacteria bacterium GW2011_GWB1_33_22</name>
    <dbReference type="NCBI Taxonomy" id="1618566"/>
    <lineage>
        <taxon>Bacteria</taxon>
        <taxon>Candidatus Woeseibacteriota</taxon>
    </lineage>
</organism>
<dbReference type="Proteomes" id="UP000034778">
    <property type="component" value="Unassembled WGS sequence"/>
</dbReference>
<gene>
    <name evidence="1" type="ORF">UR35_C0011G0015</name>
</gene>
<sequence>MDEGSGRKVYVRTHDQNDLYMPSTLYGATSTFEMNTREETGSTTPETYQVKQEVLNTTTTETVLTPTKDSNQGEQKVVVIIPPQTFNFNAFLSSQVSNIIYNGNYTKIGSIQEIWYKAYAPAGYTPVKITQDLQKKPSIVSLSYTGTYKNLKIAYSLDGKIWKILSNSVIDTKNKTVAAITKLGGYYTLVSVDSTTPKAVLGTTTDEPSPVPAQTPKISTEIVNQETTQKQTIINTIIDFFKNIIKSIGK</sequence>
<protein>
    <submittedName>
        <fullName evidence="1">Uncharacterized protein</fullName>
    </submittedName>
</protein>
<comment type="caution">
    <text evidence="1">The sequence shown here is derived from an EMBL/GenBank/DDBJ whole genome shotgun (WGS) entry which is preliminary data.</text>
</comment>
<evidence type="ECO:0000313" key="2">
    <source>
        <dbReference type="Proteomes" id="UP000034778"/>
    </source>
</evidence>
<dbReference type="AlphaFoldDB" id="A0A0F9ZJ64"/>
<accession>A0A0F9ZJ64</accession>